<comment type="caution">
    <text evidence="2">The sequence shown here is derived from an EMBL/GenBank/DDBJ whole genome shotgun (WGS) entry which is preliminary data.</text>
</comment>
<dbReference type="Gene3D" id="3.40.960.10">
    <property type="entry name" value="VSR Endonuclease"/>
    <property type="match status" value="1"/>
</dbReference>
<evidence type="ECO:0000259" key="1">
    <source>
        <dbReference type="Pfam" id="PF14311"/>
    </source>
</evidence>
<evidence type="ECO:0000313" key="3">
    <source>
        <dbReference type="Proteomes" id="UP000602532"/>
    </source>
</evidence>
<sequence length="278" mass="31152">MPERVELWWARRQFSRGADVPYPVGTYREAWAPYPALIRQYHPELNAGITLTQIPPAADVLLLWQCEAGHSFAATPAEQRNRPGRERRRSAWCPDCSTSARAPVAILGEPVARPKRARPPRPPRTLCPKTPGLPAGESFVSVCAPRPASAVEAQLRADVFARLGVTSGRNAVRVSRPFFDHVEVWPDILLPELRIAIEYDSTGRHGLEHVGKREDADRRKDRTLRATGWEVVRIRTGRLEPIGPYDVQLSSVGRRGVDRLIDVLRDIRGSLLVDAYLV</sequence>
<keyword evidence="3" id="KW-1185">Reference proteome</keyword>
<evidence type="ECO:0000313" key="2">
    <source>
        <dbReference type="EMBL" id="MBD8024376.1"/>
    </source>
</evidence>
<proteinExistence type="predicted"/>
<dbReference type="Proteomes" id="UP000602532">
    <property type="component" value="Unassembled WGS sequence"/>
</dbReference>
<organism evidence="2 3">
    <name type="scientific">Microbacterium gallinarum</name>
    <dbReference type="NCBI Taxonomy" id="2762209"/>
    <lineage>
        <taxon>Bacteria</taxon>
        <taxon>Bacillati</taxon>
        <taxon>Actinomycetota</taxon>
        <taxon>Actinomycetes</taxon>
        <taxon>Micrococcales</taxon>
        <taxon>Microbacteriaceae</taxon>
        <taxon>Microbacterium</taxon>
    </lineage>
</organism>
<gene>
    <name evidence="2" type="ORF">H9622_12355</name>
</gene>
<dbReference type="RefSeq" id="WP_191766719.1">
    <property type="nucleotide sequence ID" value="NZ_JACSPM010000004.1"/>
</dbReference>
<dbReference type="Pfam" id="PF14311">
    <property type="entry name" value="DUF4379"/>
    <property type="match status" value="1"/>
</dbReference>
<dbReference type="EMBL" id="JACSPM010000004">
    <property type="protein sequence ID" value="MBD8024376.1"/>
    <property type="molecule type" value="Genomic_DNA"/>
</dbReference>
<protein>
    <recommendedName>
        <fullName evidence="1">Treble clef zinc finger domain-containing protein</fullName>
    </recommendedName>
</protein>
<name>A0ABR8X4X1_9MICO</name>
<dbReference type="InterPro" id="IPR025487">
    <property type="entry name" value="DUF4379"/>
</dbReference>
<reference evidence="2 3" key="1">
    <citation type="submission" date="2020-08" db="EMBL/GenBank/DDBJ databases">
        <title>A Genomic Blueprint of the Chicken Gut Microbiome.</title>
        <authorList>
            <person name="Gilroy R."/>
            <person name="Ravi A."/>
            <person name="Getino M."/>
            <person name="Pursley I."/>
            <person name="Horton D.L."/>
            <person name="Alikhan N.-F."/>
            <person name="Baker D."/>
            <person name="Gharbi K."/>
            <person name="Hall N."/>
            <person name="Watson M."/>
            <person name="Adriaenssens E.M."/>
            <person name="Foster-Nyarko E."/>
            <person name="Jarju S."/>
            <person name="Secka A."/>
            <person name="Antonio M."/>
            <person name="Oren A."/>
            <person name="Chaudhuri R."/>
            <person name="La Ragione R.M."/>
            <person name="Hildebrand F."/>
            <person name="Pallen M.J."/>
        </authorList>
    </citation>
    <scope>NUCLEOTIDE SEQUENCE [LARGE SCALE GENOMIC DNA]</scope>
    <source>
        <strain evidence="2 3">Sa1CUA4</strain>
    </source>
</reference>
<feature type="domain" description="Treble clef zinc finger" evidence="1">
    <location>
        <begin position="37"/>
        <end position="98"/>
    </location>
</feature>
<accession>A0ABR8X4X1</accession>